<dbReference type="STRING" id="1842727.RD110_24685"/>
<sequence>MHRRHCLRLAGRAALLAGGWVCAIGAQAQPRYTVSPAQLQAAVAEKFPLRYPVAGLFDLALQAPRLKLLPAVNRINADMPVEAAGEALRRRYSGNFDLDFALRYEASDKTLRAYQIQVNALRFPGLRPEVSEMLNAYAPVLAAQALREVVLHQFTAKDLAMADTMGLEPAEITVTAQGLVIGFRNK</sequence>
<feature type="signal peptide" evidence="1">
    <location>
        <begin position="1"/>
        <end position="28"/>
    </location>
</feature>
<gene>
    <name evidence="2" type="ORF">RD110_24685</name>
</gene>
<dbReference type="KEGG" id="rhy:RD110_24685"/>
<dbReference type="RefSeq" id="WP_076203097.1">
    <property type="nucleotide sequence ID" value="NZ_CP019236.1"/>
</dbReference>
<dbReference type="AlphaFoldDB" id="A0A1P8K1Y0"/>
<protein>
    <submittedName>
        <fullName evidence="2">DUF1439 domain-containing protein</fullName>
    </submittedName>
</protein>
<name>A0A1P8K1Y0_9BURK</name>
<organism evidence="2 3">
    <name type="scientific">Rhodoferax koreensis</name>
    <dbReference type="NCBI Taxonomy" id="1842727"/>
    <lineage>
        <taxon>Bacteria</taxon>
        <taxon>Pseudomonadati</taxon>
        <taxon>Pseudomonadota</taxon>
        <taxon>Betaproteobacteria</taxon>
        <taxon>Burkholderiales</taxon>
        <taxon>Comamonadaceae</taxon>
        <taxon>Rhodoferax</taxon>
    </lineage>
</organism>
<accession>A0A1P8K1Y0</accession>
<dbReference type="Gene3D" id="3.15.10.40">
    <property type="entry name" value="Uncharacterised protein PF07273, DUF1439"/>
    <property type="match status" value="1"/>
</dbReference>
<proteinExistence type="predicted"/>
<keyword evidence="3" id="KW-1185">Reference proteome</keyword>
<dbReference type="Proteomes" id="UP000186609">
    <property type="component" value="Chromosome"/>
</dbReference>
<keyword evidence="1" id="KW-0732">Signal</keyword>
<reference evidence="3" key="1">
    <citation type="submission" date="2017-01" db="EMBL/GenBank/DDBJ databases">
        <authorList>
            <person name="Kim Y.J."/>
            <person name="Farh M.E.-A."/>
            <person name="Yang D.-C."/>
        </authorList>
    </citation>
    <scope>NUCLEOTIDE SEQUENCE [LARGE SCALE GENOMIC DNA]</scope>
    <source>
        <strain evidence="3">DCY110</strain>
    </source>
</reference>
<evidence type="ECO:0000256" key="1">
    <source>
        <dbReference type="SAM" id="SignalP"/>
    </source>
</evidence>
<dbReference type="OrthoDB" id="8895166at2"/>
<evidence type="ECO:0000313" key="2">
    <source>
        <dbReference type="EMBL" id="APW40005.1"/>
    </source>
</evidence>
<dbReference type="EMBL" id="CP019236">
    <property type="protein sequence ID" value="APW40005.1"/>
    <property type="molecule type" value="Genomic_DNA"/>
</dbReference>
<feature type="chain" id="PRO_5013088783" evidence="1">
    <location>
        <begin position="29"/>
        <end position="186"/>
    </location>
</feature>
<evidence type="ECO:0000313" key="3">
    <source>
        <dbReference type="Proteomes" id="UP000186609"/>
    </source>
</evidence>